<evidence type="ECO:0000313" key="2">
    <source>
        <dbReference type="EMBL" id="NLJ23302.1"/>
    </source>
</evidence>
<dbReference type="GO" id="GO:0016491">
    <property type="term" value="F:oxidoreductase activity"/>
    <property type="evidence" value="ECO:0007669"/>
    <property type="project" value="UniProtKB-ARBA"/>
</dbReference>
<dbReference type="InterPro" id="IPR017896">
    <property type="entry name" value="4Fe4S_Fe-S-bd"/>
</dbReference>
<dbReference type="AlphaFoldDB" id="A0A7K4AK25"/>
<sequence length="110" mass="12128">MMEIEKDMEVEGSHILAKQRTKDSEKILDYDYKKCAGCSICVAICPKKALQEGPLKEIAKGLDAPPVLIDQDLCVFCGMCVNFCPMKAFEMRVVEKKAEPEAAEAAEAKA</sequence>
<proteinExistence type="predicted"/>
<name>A0A7K4AK25_METSH</name>
<feature type="domain" description="4Fe-4S ferredoxin-type" evidence="1">
    <location>
        <begin position="65"/>
        <end position="94"/>
    </location>
</feature>
<dbReference type="PANTHER" id="PTHR43193:SF2">
    <property type="entry name" value="POLYFERREDOXIN PROTEIN FWDF"/>
    <property type="match status" value="1"/>
</dbReference>
<feature type="domain" description="4Fe-4S ferredoxin-type" evidence="1">
    <location>
        <begin position="26"/>
        <end position="55"/>
    </location>
</feature>
<dbReference type="InterPro" id="IPR052977">
    <property type="entry name" value="Polyferredoxin-like_ET"/>
</dbReference>
<dbReference type="Pfam" id="PF13187">
    <property type="entry name" value="Fer4_9"/>
    <property type="match status" value="1"/>
</dbReference>
<comment type="caution">
    <text evidence="2">The sequence shown here is derived from an EMBL/GenBank/DDBJ whole genome shotgun (WGS) entry which is preliminary data.</text>
</comment>
<dbReference type="Proteomes" id="UP000544742">
    <property type="component" value="Unassembled WGS sequence"/>
</dbReference>
<dbReference type="PANTHER" id="PTHR43193">
    <property type="match status" value="1"/>
</dbReference>
<gene>
    <name evidence="2" type="ORF">GX426_09390</name>
</gene>
<dbReference type="PROSITE" id="PS51379">
    <property type="entry name" value="4FE4S_FER_2"/>
    <property type="match status" value="2"/>
</dbReference>
<accession>A0A7K4AK25</accession>
<dbReference type="InterPro" id="IPR017900">
    <property type="entry name" value="4Fe4S_Fe_S_CS"/>
</dbReference>
<dbReference type="PROSITE" id="PS00198">
    <property type="entry name" value="4FE4S_FER_1"/>
    <property type="match status" value="1"/>
</dbReference>
<dbReference type="GeneID" id="43447419"/>
<evidence type="ECO:0000313" key="3">
    <source>
        <dbReference type="Proteomes" id="UP000544742"/>
    </source>
</evidence>
<organism evidence="2 3">
    <name type="scientific">Methanothrix soehngenii</name>
    <name type="common">Methanosaeta concilii</name>
    <dbReference type="NCBI Taxonomy" id="2223"/>
    <lineage>
        <taxon>Archaea</taxon>
        <taxon>Methanobacteriati</taxon>
        <taxon>Methanobacteriota</taxon>
        <taxon>Stenosarchaea group</taxon>
        <taxon>Methanomicrobia</taxon>
        <taxon>Methanotrichales</taxon>
        <taxon>Methanotrichaceae</taxon>
        <taxon>Methanothrix</taxon>
    </lineage>
</organism>
<dbReference type="Gene3D" id="3.30.70.20">
    <property type="match status" value="2"/>
</dbReference>
<dbReference type="SUPFAM" id="SSF54862">
    <property type="entry name" value="4Fe-4S ferredoxins"/>
    <property type="match status" value="1"/>
</dbReference>
<reference evidence="2 3" key="1">
    <citation type="journal article" date="2020" name="Biotechnol. Biofuels">
        <title>New insights from the biogas microbiome by comprehensive genome-resolved metagenomics of nearly 1600 species originating from multiple anaerobic digesters.</title>
        <authorList>
            <person name="Campanaro S."/>
            <person name="Treu L."/>
            <person name="Rodriguez-R L.M."/>
            <person name="Kovalovszki A."/>
            <person name="Ziels R.M."/>
            <person name="Maus I."/>
            <person name="Zhu X."/>
            <person name="Kougias P.G."/>
            <person name="Basile A."/>
            <person name="Luo G."/>
            <person name="Schluter A."/>
            <person name="Konstantinidis K.T."/>
            <person name="Angelidaki I."/>
        </authorList>
    </citation>
    <scope>NUCLEOTIDE SEQUENCE [LARGE SCALE GENOMIC DNA]</scope>
    <source>
        <strain evidence="2">AS27yjCOA_157</strain>
    </source>
</reference>
<dbReference type="RefSeq" id="WP_052297588.1">
    <property type="nucleotide sequence ID" value="NZ_CAJYDL010000001.1"/>
</dbReference>
<evidence type="ECO:0000259" key="1">
    <source>
        <dbReference type="PROSITE" id="PS51379"/>
    </source>
</evidence>
<dbReference type="EMBL" id="JAAYUN010000166">
    <property type="protein sequence ID" value="NLJ23302.1"/>
    <property type="molecule type" value="Genomic_DNA"/>
</dbReference>
<protein>
    <submittedName>
        <fullName evidence="2">4Fe-4S dicluster domain-containing protein</fullName>
    </submittedName>
</protein>